<dbReference type="eggNOG" id="COG2133">
    <property type="taxonomic scope" value="Bacteria"/>
</dbReference>
<dbReference type="RefSeq" id="WP_014267663.1">
    <property type="nucleotide sequence ID" value="NC_016631.1"/>
</dbReference>
<evidence type="ECO:0000256" key="1">
    <source>
        <dbReference type="ARBA" id="ARBA00022737"/>
    </source>
</evidence>
<proteinExistence type="predicted"/>
<evidence type="ECO:0000313" key="4">
    <source>
        <dbReference type="EMBL" id="AEU38792.1"/>
    </source>
</evidence>
<feature type="transmembrane region" description="Helical" evidence="3">
    <location>
        <begin position="1143"/>
        <end position="1161"/>
    </location>
</feature>
<accession>G8NV22</accession>
<dbReference type="Gene3D" id="2.40.10.500">
    <property type="match status" value="4"/>
</dbReference>
<dbReference type="Proteomes" id="UP000007113">
    <property type="component" value="Chromosome"/>
</dbReference>
<dbReference type="GO" id="GO:0008270">
    <property type="term" value="F:zinc ion binding"/>
    <property type="evidence" value="ECO:0007669"/>
    <property type="project" value="UniProtKB-KW"/>
</dbReference>
<gene>
    <name evidence="4" type="ordered locus">AciX8_4521</name>
</gene>
<keyword evidence="3" id="KW-1133">Transmembrane helix</keyword>
<dbReference type="eggNOG" id="COG4257">
    <property type="taxonomic scope" value="Bacteria"/>
</dbReference>
<feature type="repeat" description="NHL" evidence="2">
    <location>
        <begin position="108"/>
        <end position="131"/>
    </location>
</feature>
<dbReference type="KEGG" id="gma:AciX8_4521"/>
<dbReference type="OrthoDB" id="99527at2"/>
<keyword evidence="3" id="KW-0472">Membrane</keyword>
<feature type="transmembrane region" description="Helical" evidence="3">
    <location>
        <begin position="1168"/>
        <end position="1188"/>
    </location>
</feature>
<evidence type="ECO:0000313" key="5">
    <source>
        <dbReference type="Proteomes" id="UP000007113"/>
    </source>
</evidence>
<name>G8NV22_GRAMM</name>
<evidence type="ECO:0000256" key="2">
    <source>
        <dbReference type="PROSITE-ProRule" id="PRU00504"/>
    </source>
</evidence>
<dbReference type="InterPro" id="IPR013783">
    <property type="entry name" value="Ig-like_fold"/>
</dbReference>
<dbReference type="AlphaFoldDB" id="G8NV22"/>
<dbReference type="InterPro" id="IPR011042">
    <property type="entry name" value="6-blade_b-propeller_TolB-like"/>
</dbReference>
<dbReference type="Pfam" id="PF01436">
    <property type="entry name" value="NHL"/>
    <property type="match status" value="3"/>
</dbReference>
<dbReference type="PANTHER" id="PTHR24104">
    <property type="entry name" value="E3 UBIQUITIN-PROTEIN LIGASE NHLRC1-RELATED"/>
    <property type="match status" value="1"/>
</dbReference>
<dbReference type="SUPFAM" id="SSF63829">
    <property type="entry name" value="Calcium-dependent phosphotriesterase"/>
    <property type="match status" value="1"/>
</dbReference>
<dbReference type="PANTHER" id="PTHR24104:SF25">
    <property type="entry name" value="PROTEIN LIN-41"/>
    <property type="match status" value="1"/>
</dbReference>
<dbReference type="EMBL" id="CP003130">
    <property type="protein sequence ID" value="AEU38792.1"/>
    <property type="molecule type" value="Genomic_DNA"/>
</dbReference>
<reference evidence="4 5" key="1">
    <citation type="submission" date="2011-11" db="EMBL/GenBank/DDBJ databases">
        <title>Complete sequence of Granulicella mallensis MP5ACTX8.</title>
        <authorList>
            <consortium name="US DOE Joint Genome Institute"/>
            <person name="Lucas S."/>
            <person name="Copeland A."/>
            <person name="Lapidus A."/>
            <person name="Cheng J.-F."/>
            <person name="Goodwin L."/>
            <person name="Pitluck S."/>
            <person name="Peters L."/>
            <person name="Lu M."/>
            <person name="Detter J.C."/>
            <person name="Han C."/>
            <person name="Tapia R."/>
            <person name="Land M."/>
            <person name="Hauser L."/>
            <person name="Kyrpides N."/>
            <person name="Ivanova N."/>
            <person name="Mikhailova N."/>
            <person name="Pagani I."/>
            <person name="Rawat S."/>
            <person name="Mannisto M."/>
            <person name="Haggblom M."/>
            <person name="Woyke T."/>
        </authorList>
    </citation>
    <scope>NUCLEOTIDE SEQUENCE [LARGE SCALE GENOMIC DNA]</scope>
    <source>
        <strain evidence="5">ATCC BAA-1857 / DSM 23137 / MP5ACTX8</strain>
    </source>
</reference>
<dbReference type="Gene3D" id="2.120.10.30">
    <property type="entry name" value="TolB, C-terminal domain"/>
    <property type="match status" value="1"/>
</dbReference>
<keyword evidence="5" id="KW-1185">Reference proteome</keyword>
<dbReference type="PROSITE" id="PS51125">
    <property type="entry name" value="NHL"/>
    <property type="match status" value="2"/>
</dbReference>
<dbReference type="InterPro" id="IPR050952">
    <property type="entry name" value="TRIM-NHL_E3_ligases"/>
</dbReference>
<dbReference type="InterPro" id="IPR001258">
    <property type="entry name" value="NHL_repeat"/>
</dbReference>
<dbReference type="STRING" id="682795.AciX8_4521"/>
<dbReference type="SUPFAM" id="SSF101898">
    <property type="entry name" value="NHL repeat"/>
    <property type="match status" value="1"/>
</dbReference>
<keyword evidence="1" id="KW-0677">Repeat</keyword>
<evidence type="ECO:0000256" key="3">
    <source>
        <dbReference type="SAM" id="Phobius"/>
    </source>
</evidence>
<feature type="repeat" description="NHL" evidence="2">
    <location>
        <begin position="605"/>
        <end position="646"/>
    </location>
</feature>
<protein>
    <submittedName>
        <fullName evidence="4">NHL repeat containing protein</fullName>
    </submittedName>
</protein>
<dbReference type="Gene3D" id="2.60.40.10">
    <property type="entry name" value="Immunoglobulins"/>
    <property type="match status" value="1"/>
</dbReference>
<dbReference type="HOGENOM" id="CLU_267617_0_0_0"/>
<organism evidence="4 5">
    <name type="scientific">Granulicella mallensis (strain ATCC BAA-1857 / DSM 23137 / MP5ACTX8)</name>
    <dbReference type="NCBI Taxonomy" id="682795"/>
    <lineage>
        <taxon>Bacteria</taxon>
        <taxon>Pseudomonadati</taxon>
        <taxon>Acidobacteriota</taxon>
        <taxon>Terriglobia</taxon>
        <taxon>Terriglobales</taxon>
        <taxon>Acidobacteriaceae</taxon>
        <taxon>Granulicella</taxon>
    </lineage>
</organism>
<keyword evidence="3" id="KW-0812">Transmembrane</keyword>
<sequence length="1231" mass="122390">MNTFSAFLRPRTISANSFIRPLWKNCAVAGMGAVLSMIAGVASSGAYAQTAHFSGSQVTLPIAGLNNPHQIVVDANGSLYIADTSNNRVVKETLSSGSYTETAIGSGLSSPTGVAVDASGNVYIADSNNGRALKETLSNGSYTQSTVRSNLGFRLNIAVDASGDIFIADPLNSRVLKETPSGNGYVESTIGSNLSTPITLAVDRSGNVYIGDTGSNQVFKETLSGGSYIQTTIVSGLSSVSSVVVDGSNNVYISVYGTAGDAEASQILKETPSNGSYVQSLVGSSSYFDVVPIYIAVDVGGNVFVATSNSLLKVTPSAGDFGMVSVGSSSSPVSLIFTLDTAGTIGAPVVLTQGQTGLDFTDAGTGTCSTFGTTFQHAAGDSCTVDVVLKPGLAGPRYGAAELQSSSGNVIATGYVHGTGLGPQVNFQPGTQSTLSLSNVTNPYALAADTAGDLYIANAVSSNSPQNSVVKETLSNGSFTQSTVATGLAYPVGVAVDGAGNVYIADQDAAEVLEETPASGGGYAQSVAFTNLGNVESVAVDGNGNVYIASPTDGVLKETLTAGAYTQSTIAKAVNASGIAVDEQGNVYLGDTTNNQVLMETLSNGSYTQSTLGSGLNQPHAVSVDGSGNVYIADTGNNQIVKETPSGSSYTQSTVAGGLNHVLGVAVDGIGNVFASSADGSAAWELNFANPPSLSFTTTPANPTSSVQTVTVENIGNAPLSFPIPASGNNPSISANFSLDSTGTTACPLVGASASTAGTLVAGGSCLLPINFVPTTGGTSSGALVLTDNSLNAVAPNYAVQSIALSGTAPPAPVLSFATILGRMYGTAPFTVSATSASSGAVTYAVVSGPATISGSTVTLTGAGDVVLSASQAASGNYGPATAIASFTVAPGVPALSFAEIAPQTYGTAPFTVSATSASSGAVFYTVIDGPATLSGSTVTLTGIGTVVLSATQLATVNYEEITITTSFTVAPIVPALSFAAIPSQTYGTAPFTVSATSASGGAVTYAVVSGPATISGSTVTLTGVGTVVLSANQERIGNYGVASATTSFTVTADVFTLASGSSPASATTTAGGMVSYSLTLTPGAGTKFPNTVAFGVTGLPTGATATFSPVTLPAGSGATTVTLTIQTSNAQTARNENSPLKGSLATMAFALLILPLAGMTSLRKRQLLRLSVMLAIATLSLGAMLSLSGCGGNHGSSSSSPTAQNYALVMTAMDAATGAKSSANLTLTVQ</sequence>